<name>A0A1E7EQ63_9STRA</name>
<dbReference type="KEGG" id="fcy:FRACYDRAFT_196877"/>
<evidence type="ECO:0000259" key="1">
    <source>
        <dbReference type="Pfam" id="PF03457"/>
    </source>
</evidence>
<evidence type="ECO:0000313" key="3">
    <source>
        <dbReference type="Proteomes" id="UP000095751"/>
    </source>
</evidence>
<accession>A0A1E7EQ63</accession>
<dbReference type="EMBL" id="KV784382">
    <property type="protein sequence ID" value="OEU08102.1"/>
    <property type="molecule type" value="Genomic_DNA"/>
</dbReference>
<feature type="domain" description="Helicase-associated" evidence="1">
    <location>
        <begin position="63"/>
        <end position="118"/>
    </location>
</feature>
<dbReference type="Pfam" id="PF03457">
    <property type="entry name" value="HA"/>
    <property type="match status" value="2"/>
</dbReference>
<dbReference type="Gene3D" id="6.10.140.530">
    <property type="match status" value="2"/>
</dbReference>
<dbReference type="InParanoid" id="A0A1E7EQ63"/>
<dbReference type="PANTHER" id="PTHR33418:SF1">
    <property type="entry name" value="HELICASE-ASSOCIATED DOMAIN-CONTAINING PROTEIN"/>
    <property type="match status" value="1"/>
</dbReference>
<proteinExistence type="predicted"/>
<dbReference type="Proteomes" id="UP000095751">
    <property type="component" value="Unassembled WGS sequence"/>
</dbReference>
<sequence>YKKEHKNTMVPIYQGEKPKLGWWAFTQRHNYKNDALLPGRFDLSNSVGFDWEVVKGRKIDNGKWISMFQNLIEYKRQHKNTTVPQKYDEDPKLGLWVSCQRMKYKHDKLLPSRYALLNPVRFEWVVQCLQERK</sequence>
<dbReference type="InterPro" id="IPR005114">
    <property type="entry name" value="Helicase_assoc"/>
</dbReference>
<gene>
    <name evidence="2" type="ORF">FRACYDRAFT_196877</name>
</gene>
<reference evidence="2 3" key="1">
    <citation type="submission" date="2016-09" db="EMBL/GenBank/DDBJ databases">
        <title>Extensive genetic diversity and differential bi-allelic expression allows diatom success in the polar Southern Ocean.</title>
        <authorList>
            <consortium name="DOE Joint Genome Institute"/>
            <person name="Mock T."/>
            <person name="Otillar R.P."/>
            <person name="Strauss J."/>
            <person name="Dupont C."/>
            <person name="Frickenhaus S."/>
            <person name="Maumus F."/>
            <person name="Mcmullan M."/>
            <person name="Sanges R."/>
            <person name="Schmutz J."/>
            <person name="Toseland A."/>
            <person name="Valas R."/>
            <person name="Veluchamy A."/>
            <person name="Ward B.J."/>
            <person name="Allen A."/>
            <person name="Barry K."/>
            <person name="Falciatore A."/>
            <person name="Ferrante M."/>
            <person name="Fortunato A.E."/>
            <person name="Gloeckner G."/>
            <person name="Gruber A."/>
            <person name="Hipkin R."/>
            <person name="Janech M."/>
            <person name="Kroth P."/>
            <person name="Leese F."/>
            <person name="Lindquist E."/>
            <person name="Lyon B.R."/>
            <person name="Martin J."/>
            <person name="Mayer C."/>
            <person name="Parker M."/>
            <person name="Quesneville H."/>
            <person name="Raymond J."/>
            <person name="Uhlig C."/>
            <person name="Valentin K.U."/>
            <person name="Worden A.Z."/>
            <person name="Armbrust E.V."/>
            <person name="Bowler C."/>
            <person name="Green B."/>
            <person name="Moulton V."/>
            <person name="Van Oosterhout C."/>
            <person name="Grigoriev I."/>
        </authorList>
    </citation>
    <scope>NUCLEOTIDE SEQUENCE [LARGE SCALE GENOMIC DNA]</scope>
    <source>
        <strain evidence="2 3">CCMP1102</strain>
    </source>
</reference>
<evidence type="ECO:0000313" key="2">
    <source>
        <dbReference type="EMBL" id="OEU08102.1"/>
    </source>
</evidence>
<feature type="non-terminal residue" evidence="2">
    <location>
        <position position="1"/>
    </location>
</feature>
<feature type="domain" description="Helicase-associated" evidence="1">
    <location>
        <begin position="1"/>
        <end position="49"/>
    </location>
</feature>
<organism evidence="2 3">
    <name type="scientific">Fragilariopsis cylindrus CCMP1102</name>
    <dbReference type="NCBI Taxonomy" id="635003"/>
    <lineage>
        <taxon>Eukaryota</taxon>
        <taxon>Sar</taxon>
        <taxon>Stramenopiles</taxon>
        <taxon>Ochrophyta</taxon>
        <taxon>Bacillariophyta</taxon>
        <taxon>Bacillariophyceae</taxon>
        <taxon>Bacillariophycidae</taxon>
        <taxon>Bacillariales</taxon>
        <taxon>Bacillariaceae</taxon>
        <taxon>Fragilariopsis</taxon>
    </lineage>
</organism>
<protein>
    <recommendedName>
        <fullName evidence="1">Helicase-associated domain-containing protein</fullName>
    </recommendedName>
</protein>
<dbReference type="AlphaFoldDB" id="A0A1E7EQ63"/>
<keyword evidence="3" id="KW-1185">Reference proteome</keyword>
<dbReference type="PANTHER" id="PTHR33418">
    <property type="entry name" value="HELICASE-ASSOCIATED"/>
    <property type="match status" value="1"/>
</dbReference>